<comment type="similarity">
    <text evidence="2">Belongs to the major facilitator superfamily.</text>
</comment>
<feature type="transmembrane region" description="Helical" evidence="10">
    <location>
        <begin position="435"/>
        <end position="458"/>
    </location>
</feature>
<gene>
    <name evidence="11" type="primary">mch1</name>
    <name evidence="11" type="ORF">CFIMG_004500RAa</name>
</gene>
<dbReference type="Gene3D" id="1.20.1250.20">
    <property type="entry name" value="MFS general substrate transporter like domains"/>
    <property type="match status" value="1"/>
</dbReference>
<evidence type="ECO:0000313" key="11">
    <source>
        <dbReference type="EMBL" id="PHH50748.1"/>
    </source>
</evidence>
<feature type="transmembrane region" description="Helical" evidence="10">
    <location>
        <begin position="147"/>
        <end position="175"/>
    </location>
</feature>
<feature type="transmembrane region" description="Helical" evidence="10">
    <location>
        <begin position="560"/>
        <end position="578"/>
    </location>
</feature>
<feature type="transmembrane region" description="Helical" evidence="10">
    <location>
        <begin position="464"/>
        <end position="492"/>
    </location>
</feature>
<keyword evidence="4" id="KW-0926">Vacuole</keyword>
<evidence type="ECO:0000256" key="3">
    <source>
        <dbReference type="ARBA" id="ARBA00022448"/>
    </source>
</evidence>
<dbReference type="AlphaFoldDB" id="A0A2C5WSJ7"/>
<comment type="caution">
    <text evidence="11">The sequence shown here is derived from an EMBL/GenBank/DDBJ whole genome shotgun (WGS) entry which is preliminary data.</text>
</comment>
<dbReference type="CDD" id="cd17354">
    <property type="entry name" value="MFS_Mch1p_like"/>
    <property type="match status" value="1"/>
</dbReference>
<feature type="transmembrane region" description="Helical" evidence="10">
    <location>
        <begin position="187"/>
        <end position="206"/>
    </location>
</feature>
<dbReference type="STRING" id="1035309.A0A2C5WSJ7"/>
<accession>A0A2C5WSJ7</accession>
<dbReference type="SUPFAM" id="SSF103473">
    <property type="entry name" value="MFS general substrate transporter"/>
    <property type="match status" value="1"/>
</dbReference>
<dbReference type="Pfam" id="PF07690">
    <property type="entry name" value="MFS_1"/>
    <property type="match status" value="1"/>
</dbReference>
<feature type="region of interest" description="Disordered" evidence="9">
    <location>
        <begin position="1"/>
        <end position="26"/>
    </location>
</feature>
<dbReference type="InterPro" id="IPR036259">
    <property type="entry name" value="MFS_trans_sf"/>
</dbReference>
<feature type="transmembrane region" description="Helical" evidence="10">
    <location>
        <begin position="105"/>
        <end position="127"/>
    </location>
</feature>
<evidence type="ECO:0000256" key="9">
    <source>
        <dbReference type="SAM" id="MobiDB-lite"/>
    </source>
</evidence>
<keyword evidence="6 10" id="KW-1133">Transmembrane helix</keyword>
<organism evidence="11 12">
    <name type="scientific">Ceratocystis fimbriata CBS 114723</name>
    <dbReference type="NCBI Taxonomy" id="1035309"/>
    <lineage>
        <taxon>Eukaryota</taxon>
        <taxon>Fungi</taxon>
        <taxon>Dikarya</taxon>
        <taxon>Ascomycota</taxon>
        <taxon>Pezizomycotina</taxon>
        <taxon>Sordariomycetes</taxon>
        <taxon>Hypocreomycetidae</taxon>
        <taxon>Microascales</taxon>
        <taxon>Ceratocystidaceae</taxon>
        <taxon>Ceratocystis</taxon>
    </lineage>
</organism>
<keyword evidence="12" id="KW-1185">Reference proteome</keyword>
<feature type="transmembrane region" description="Helical" evidence="10">
    <location>
        <begin position="499"/>
        <end position="520"/>
    </location>
</feature>
<evidence type="ECO:0000256" key="2">
    <source>
        <dbReference type="ARBA" id="ARBA00008335"/>
    </source>
</evidence>
<feature type="transmembrane region" description="Helical" evidence="10">
    <location>
        <begin position="43"/>
        <end position="65"/>
    </location>
</feature>
<dbReference type="InterPro" id="IPR011701">
    <property type="entry name" value="MFS"/>
</dbReference>
<evidence type="ECO:0000256" key="7">
    <source>
        <dbReference type="ARBA" id="ARBA00023136"/>
    </source>
</evidence>
<evidence type="ECO:0000256" key="6">
    <source>
        <dbReference type="ARBA" id="ARBA00022989"/>
    </source>
</evidence>
<evidence type="ECO:0000256" key="1">
    <source>
        <dbReference type="ARBA" id="ARBA00004128"/>
    </source>
</evidence>
<feature type="compositionally biased region" description="Pro residues" evidence="9">
    <location>
        <begin position="1"/>
        <end position="10"/>
    </location>
</feature>
<keyword evidence="3" id="KW-0813">Transport</keyword>
<proteinExistence type="inferred from homology"/>
<keyword evidence="5 10" id="KW-0812">Transmembrane</keyword>
<comment type="subcellular location">
    <subcellularLocation>
        <location evidence="1">Vacuole membrane</location>
        <topology evidence="1">Multi-pass membrane protein</topology>
    </subcellularLocation>
</comment>
<dbReference type="GO" id="GO:0022857">
    <property type="term" value="F:transmembrane transporter activity"/>
    <property type="evidence" value="ECO:0007669"/>
    <property type="project" value="InterPro"/>
</dbReference>
<evidence type="ECO:0000256" key="10">
    <source>
        <dbReference type="SAM" id="Phobius"/>
    </source>
</evidence>
<dbReference type="PANTHER" id="PTHR21576">
    <property type="entry name" value="UNCHARACTERIZED NODULIN-LIKE PROTEIN"/>
    <property type="match status" value="1"/>
</dbReference>
<reference evidence="11 12" key="2">
    <citation type="journal article" date="2013" name="IMA Fungus">
        <title>IMA Genome-F 1: Ceratocystis fimbriata: Draft nuclear genome sequence for the plant pathogen, Ceratocystis fimbriata.</title>
        <authorList>
            <person name="Wilken P.M."/>
            <person name="Steenkamp E.T."/>
            <person name="Wingfield M.J."/>
            <person name="de Beer Z.W."/>
            <person name="Wingfield B.D."/>
        </authorList>
    </citation>
    <scope>NUCLEOTIDE SEQUENCE [LARGE SCALE GENOMIC DNA]</scope>
    <source>
        <strain evidence="11 12">CBS 114723</strain>
    </source>
</reference>
<feature type="transmembrane region" description="Helical" evidence="10">
    <location>
        <begin position="77"/>
        <end position="98"/>
    </location>
</feature>
<protein>
    <recommendedName>
        <fullName evidence="8">Probable transporter MCH1</fullName>
    </recommendedName>
</protein>
<dbReference type="EMBL" id="APWK03000114">
    <property type="protein sequence ID" value="PHH50748.1"/>
    <property type="molecule type" value="Genomic_DNA"/>
</dbReference>
<reference evidence="11 12" key="1">
    <citation type="journal article" date="2013" name="Fungal Biol.">
        <title>Analysis of microsatellite markers in the genome of the plant pathogen Ceratocystis fimbriata.</title>
        <authorList>
            <person name="Simpson M.C."/>
            <person name="Wilken P.M."/>
            <person name="Coetzee M.P."/>
            <person name="Wingfield M.J."/>
            <person name="Wingfield B.D."/>
        </authorList>
    </citation>
    <scope>NUCLEOTIDE SEQUENCE [LARGE SCALE GENOMIC DNA]</scope>
    <source>
        <strain evidence="11 12">CBS 114723</strain>
    </source>
</reference>
<dbReference type="OrthoDB" id="199930at2759"/>
<feature type="transmembrane region" description="Helical" evidence="10">
    <location>
        <begin position="226"/>
        <end position="248"/>
    </location>
</feature>
<name>A0A2C5WSJ7_9PEZI</name>
<dbReference type="Proteomes" id="UP000222788">
    <property type="component" value="Unassembled WGS sequence"/>
</dbReference>
<evidence type="ECO:0000256" key="5">
    <source>
        <dbReference type="ARBA" id="ARBA00022692"/>
    </source>
</evidence>
<sequence length="591" mass="62820">MAPSSSPLPPAMAYRSEPAPLPSPTPSTCSTASINARTRLTSFVAAVLTSLCAGSITVFSLYGHIFQERLRYTQLQVNGVAIGSSVALYLPVSILGYVCDRYGTVPLSLFSALLFGTGYGLAATVYRHVETMAHMTTGGPQGADIPAWSYGLMVFAFVCIGVGTSAMYLSAVATCAKNFGKGKHRGLALSSPIAGFGLSGIWLSQVGSRFFSTVPQGIMLPPELDVYHYFIFLGILLTATGVAGAFTLRIVDEDDLIEEAADELGRSGFLEPPLLSRTESTMDYGTVYYSIEPTDYQGTTDVAEESSLIMPPSYAMAKKDWLLNAETKSFLQDRTMWLFALGFLFMVGPGEAFINNLGTVISSLNSHGAVLPSSTFRPTSPATHVSILSITSTASRLITGSLTDLLAPSPATQHVQLDGTAISRASRNRPAVSRVVFLLTFAAMLSLGLLALASGAIQDHGERFWIVSALVGAGYGAVFSLTPIIITIIWGVENFATNWGIVAMLPALGSTFWGLVYSAVYQAGADSEFSGGRDVLDGAPSQAEEKPIFCYGAQCYAPTFWGMTVTVWVACGLILIAWKGRGGWATRGIVI</sequence>
<dbReference type="GO" id="GO:0000329">
    <property type="term" value="C:fungal-type vacuole membrane"/>
    <property type="evidence" value="ECO:0007669"/>
    <property type="project" value="TreeGrafter"/>
</dbReference>
<evidence type="ECO:0000256" key="4">
    <source>
        <dbReference type="ARBA" id="ARBA00022554"/>
    </source>
</evidence>
<dbReference type="PANTHER" id="PTHR21576:SF45">
    <property type="entry name" value="TRANSPORTER MCH1-RELATED"/>
    <property type="match status" value="1"/>
</dbReference>
<evidence type="ECO:0000313" key="12">
    <source>
        <dbReference type="Proteomes" id="UP000222788"/>
    </source>
</evidence>
<evidence type="ECO:0000256" key="8">
    <source>
        <dbReference type="ARBA" id="ARBA00039330"/>
    </source>
</evidence>
<keyword evidence="7 10" id="KW-0472">Membrane</keyword>